<gene>
    <name evidence="2" type="ORF">PTTW11_05284</name>
</gene>
<evidence type="ECO:0000313" key="3">
    <source>
        <dbReference type="Proteomes" id="UP000472372"/>
    </source>
</evidence>
<reference evidence="2" key="1">
    <citation type="submission" date="2021-02" db="EMBL/GenBank/DDBJ databases">
        <authorList>
            <person name="Syme A R."/>
            <person name="Syme A R."/>
            <person name="Moolhuijzen P."/>
        </authorList>
    </citation>
    <scope>NUCLEOTIDE SEQUENCE</scope>
    <source>
        <strain evidence="2">W1-1</strain>
    </source>
</reference>
<dbReference type="AlphaFoldDB" id="A0A6S6W2Q7"/>
<protein>
    <submittedName>
        <fullName evidence="2">Uncharacterized protein</fullName>
    </submittedName>
</protein>
<name>A0A6S6W2Q7_9PLEO</name>
<feature type="region of interest" description="Disordered" evidence="1">
    <location>
        <begin position="1"/>
        <end position="46"/>
    </location>
</feature>
<evidence type="ECO:0000313" key="2">
    <source>
        <dbReference type="EMBL" id="CAE7033809.1"/>
    </source>
</evidence>
<proteinExistence type="predicted"/>
<organism evidence="2 3">
    <name type="scientific">Pyrenophora teres f. teres</name>
    <dbReference type="NCBI Taxonomy" id="97479"/>
    <lineage>
        <taxon>Eukaryota</taxon>
        <taxon>Fungi</taxon>
        <taxon>Dikarya</taxon>
        <taxon>Ascomycota</taxon>
        <taxon>Pezizomycotina</taxon>
        <taxon>Dothideomycetes</taxon>
        <taxon>Pleosporomycetidae</taxon>
        <taxon>Pleosporales</taxon>
        <taxon>Pleosporineae</taxon>
        <taxon>Pleosporaceae</taxon>
        <taxon>Pyrenophora</taxon>
    </lineage>
</organism>
<dbReference type="Proteomes" id="UP000472372">
    <property type="component" value="Chromosome 4"/>
</dbReference>
<evidence type="ECO:0000256" key="1">
    <source>
        <dbReference type="SAM" id="MobiDB-lite"/>
    </source>
</evidence>
<feature type="compositionally biased region" description="Low complexity" evidence="1">
    <location>
        <begin position="8"/>
        <end position="30"/>
    </location>
</feature>
<accession>A0A6S6W2Q7</accession>
<sequence>MSSSQNQASTPAMTSASTATSTSASAPTAAGYTQSTHGIHFMDEGERDRHGNVMLASQEPCEDCGGKVVWATKGPWLMVCQRCGEPQ</sequence>
<dbReference type="EMBL" id="HG992980">
    <property type="protein sequence ID" value="CAE7033809.1"/>
    <property type="molecule type" value="Genomic_DNA"/>
</dbReference>